<dbReference type="PANTHER" id="PTHR34825:SF1">
    <property type="entry name" value="AAA-ATPASE-LIKE DOMAIN-CONTAINING PROTEIN"/>
    <property type="match status" value="1"/>
</dbReference>
<reference evidence="2" key="1">
    <citation type="journal article" date="2021" name="PeerJ">
        <title>Extensive microbial diversity within the chicken gut microbiome revealed by metagenomics and culture.</title>
        <authorList>
            <person name="Gilroy R."/>
            <person name="Ravi A."/>
            <person name="Getino M."/>
            <person name="Pursley I."/>
            <person name="Horton D.L."/>
            <person name="Alikhan N.F."/>
            <person name="Baker D."/>
            <person name="Gharbi K."/>
            <person name="Hall N."/>
            <person name="Watson M."/>
            <person name="Adriaenssens E.M."/>
            <person name="Foster-Nyarko E."/>
            <person name="Jarju S."/>
            <person name="Secka A."/>
            <person name="Antonio M."/>
            <person name="Oren A."/>
            <person name="Chaudhuri R.R."/>
            <person name="La Ragione R."/>
            <person name="Hildebrand F."/>
            <person name="Pallen M.J."/>
        </authorList>
    </citation>
    <scope>NUCLEOTIDE SEQUENCE</scope>
    <source>
        <strain evidence="2">ChiGjej4B4-12881</strain>
    </source>
</reference>
<reference evidence="2" key="2">
    <citation type="submission" date="2021-04" db="EMBL/GenBank/DDBJ databases">
        <authorList>
            <person name="Gilroy R."/>
        </authorList>
    </citation>
    <scope>NUCLEOTIDE SEQUENCE</scope>
    <source>
        <strain evidence="2">ChiGjej4B4-12881</strain>
    </source>
</reference>
<evidence type="ECO:0000313" key="3">
    <source>
        <dbReference type="Proteomes" id="UP000886780"/>
    </source>
</evidence>
<gene>
    <name evidence="2" type="ORF">IAA28_09070</name>
</gene>
<protein>
    <submittedName>
        <fullName evidence="2">AAA family ATPase</fullName>
    </submittedName>
</protein>
<comment type="caution">
    <text evidence="2">The sequence shown here is derived from an EMBL/GenBank/DDBJ whole genome shotgun (WGS) entry which is preliminary data.</text>
</comment>
<feature type="domain" description="AAA-ATPase-like" evidence="1">
    <location>
        <begin position="66"/>
        <end position="166"/>
    </location>
</feature>
<dbReference type="Pfam" id="PF09820">
    <property type="entry name" value="AAA-ATPase_like"/>
    <property type="match status" value="1"/>
</dbReference>
<name>A0A9D1W5D4_9FIRM</name>
<evidence type="ECO:0000313" key="2">
    <source>
        <dbReference type="EMBL" id="HIX52940.1"/>
    </source>
</evidence>
<dbReference type="AlphaFoldDB" id="A0A9D1W5D4"/>
<feature type="non-terminal residue" evidence="2">
    <location>
        <position position="168"/>
    </location>
</feature>
<organism evidence="2 3">
    <name type="scientific">Candidatus Lachnoclostridium stercoripullorum</name>
    <dbReference type="NCBI Taxonomy" id="2838635"/>
    <lineage>
        <taxon>Bacteria</taxon>
        <taxon>Bacillati</taxon>
        <taxon>Bacillota</taxon>
        <taxon>Clostridia</taxon>
        <taxon>Lachnospirales</taxon>
        <taxon>Lachnospiraceae</taxon>
    </lineage>
</organism>
<dbReference type="InterPro" id="IPR018631">
    <property type="entry name" value="AAA-ATPase-like_dom"/>
</dbReference>
<proteinExistence type="predicted"/>
<sequence>MNTSEAAKRWGITPRRIGILCSEGRIPGAYKERSRWRIPVDAEKPADQRSGKARVREGAPGKLPLPVGISDFRKASREYYYVDKTLLIRDFLDERPQVSLFTRPRRFGKTLNMDMLRVFFEKTDEDTSIYFQDKYIWECGTFYREYQGKFPVIYVTFKDVKCETWAAA</sequence>
<dbReference type="Proteomes" id="UP000886780">
    <property type="component" value="Unassembled WGS sequence"/>
</dbReference>
<accession>A0A9D1W5D4</accession>
<dbReference type="EMBL" id="DXEU01000163">
    <property type="protein sequence ID" value="HIX52940.1"/>
    <property type="molecule type" value="Genomic_DNA"/>
</dbReference>
<dbReference type="PANTHER" id="PTHR34825">
    <property type="entry name" value="CONSERVED PROTEIN, WITH A WEAK D-GALACTARATE DEHYDRATASE/ALTRONATE HYDROLASE DOMAIN"/>
    <property type="match status" value="1"/>
</dbReference>
<evidence type="ECO:0000259" key="1">
    <source>
        <dbReference type="Pfam" id="PF09820"/>
    </source>
</evidence>